<protein>
    <submittedName>
        <fullName evidence="1">Uncharacterized protein</fullName>
    </submittedName>
</protein>
<dbReference type="AlphaFoldDB" id="A0A4Q0PKE3"/>
<evidence type="ECO:0000313" key="1">
    <source>
        <dbReference type="EMBL" id="RXG27574.1"/>
    </source>
</evidence>
<proteinExistence type="predicted"/>
<comment type="caution">
    <text evidence="1">The sequence shown here is derived from an EMBL/GenBank/DDBJ whole genome shotgun (WGS) entry which is preliminary data.</text>
</comment>
<accession>A0A4Q0PKE3</accession>
<dbReference type="Proteomes" id="UP000290608">
    <property type="component" value="Unassembled WGS sequence"/>
</dbReference>
<dbReference type="RefSeq" id="WP_073100160.1">
    <property type="nucleotide sequence ID" value="NZ_JBALUR010000005.1"/>
</dbReference>
<sequence>MLQLQITNIDDYKILTERVKELLIPSEVLVVSALSKPTLIDGEHTTEGLEAINKYLDDLEKFTKQWYACRCDMFP</sequence>
<gene>
    <name evidence="1" type="ORF">DSL99_2797</name>
</gene>
<name>A0A4Q0PKE3_9FLAO</name>
<dbReference type="EMBL" id="QOVL01000014">
    <property type="protein sequence ID" value="RXG27574.1"/>
    <property type="molecule type" value="Genomic_DNA"/>
</dbReference>
<organism evidence="1 2">
    <name type="scientific">Leeuwenhoekiella marinoflava</name>
    <dbReference type="NCBI Taxonomy" id="988"/>
    <lineage>
        <taxon>Bacteria</taxon>
        <taxon>Pseudomonadati</taxon>
        <taxon>Bacteroidota</taxon>
        <taxon>Flavobacteriia</taxon>
        <taxon>Flavobacteriales</taxon>
        <taxon>Flavobacteriaceae</taxon>
        <taxon>Leeuwenhoekiella</taxon>
    </lineage>
</organism>
<reference evidence="1 2" key="1">
    <citation type="submission" date="2018-07" db="EMBL/GenBank/DDBJ databases">
        <title>Leeuwenhoekiella genomics.</title>
        <authorList>
            <person name="Tahon G."/>
            <person name="Willems A."/>
        </authorList>
    </citation>
    <scope>NUCLEOTIDE SEQUENCE [LARGE SCALE GENOMIC DNA]</scope>
    <source>
        <strain evidence="1 2">LMG 1345</strain>
    </source>
</reference>
<evidence type="ECO:0000313" key="2">
    <source>
        <dbReference type="Proteomes" id="UP000290608"/>
    </source>
</evidence>
<dbReference type="STRING" id="1122159.SAMN02745246_03090"/>